<evidence type="ECO:0000256" key="8">
    <source>
        <dbReference type="ARBA" id="ARBA00022989"/>
    </source>
</evidence>
<evidence type="ECO:0000256" key="5">
    <source>
        <dbReference type="ARBA" id="ARBA00022679"/>
    </source>
</evidence>
<evidence type="ECO:0000256" key="1">
    <source>
        <dbReference type="ARBA" id="ARBA00000085"/>
    </source>
</evidence>
<dbReference type="PRINTS" id="PR00344">
    <property type="entry name" value="BCTRLSENSOR"/>
</dbReference>
<dbReference type="SUPFAM" id="SSF47384">
    <property type="entry name" value="Homodimeric domain of signal transducing histidine kinase"/>
    <property type="match status" value="1"/>
</dbReference>
<dbReference type="InterPro" id="IPR003661">
    <property type="entry name" value="HisK_dim/P_dom"/>
</dbReference>
<evidence type="ECO:0000256" key="7">
    <source>
        <dbReference type="ARBA" id="ARBA00022777"/>
    </source>
</evidence>
<dbReference type="OrthoDB" id="594725at2"/>
<dbReference type="CDD" id="cd06225">
    <property type="entry name" value="HAMP"/>
    <property type="match status" value="1"/>
</dbReference>
<dbReference type="SMART" id="SM00387">
    <property type="entry name" value="HATPase_c"/>
    <property type="match status" value="1"/>
</dbReference>
<keyword evidence="9" id="KW-0902">Two-component regulatory system</keyword>
<dbReference type="EMBL" id="RXOF01000008">
    <property type="protein sequence ID" value="RTQ48945.1"/>
    <property type="molecule type" value="Genomic_DNA"/>
</dbReference>
<dbReference type="InterPro" id="IPR005467">
    <property type="entry name" value="His_kinase_dom"/>
</dbReference>
<dbReference type="SMART" id="SM00388">
    <property type="entry name" value="HisKA"/>
    <property type="match status" value="1"/>
</dbReference>
<dbReference type="SUPFAM" id="SSF55874">
    <property type="entry name" value="ATPase domain of HSP90 chaperone/DNA topoisomerase II/histidine kinase"/>
    <property type="match status" value="1"/>
</dbReference>
<keyword evidence="5" id="KW-0808">Transferase</keyword>
<dbReference type="Pfam" id="PF02518">
    <property type="entry name" value="HATPase_c"/>
    <property type="match status" value="1"/>
</dbReference>
<dbReference type="GO" id="GO:0000155">
    <property type="term" value="F:phosphorelay sensor kinase activity"/>
    <property type="evidence" value="ECO:0007669"/>
    <property type="project" value="InterPro"/>
</dbReference>
<keyword evidence="10 11" id="KW-0472">Membrane</keyword>
<comment type="catalytic activity">
    <reaction evidence="1">
        <text>ATP + protein L-histidine = ADP + protein N-phospho-L-histidine.</text>
        <dbReference type="EC" id="2.7.13.3"/>
    </reaction>
</comment>
<dbReference type="EC" id="2.7.13.3" evidence="3"/>
<dbReference type="InterPro" id="IPR036890">
    <property type="entry name" value="HATPase_C_sf"/>
</dbReference>
<evidence type="ECO:0000259" key="13">
    <source>
        <dbReference type="PROSITE" id="PS50885"/>
    </source>
</evidence>
<keyword evidence="4" id="KW-0597">Phosphoprotein</keyword>
<protein>
    <recommendedName>
        <fullName evidence="3">histidine kinase</fullName>
        <ecNumber evidence="3">2.7.13.3</ecNumber>
    </recommendedName>
</protein>
<evidence type="ECO:0000313" key="15">
    <source>
        <dbReference type="Proteomes" id="UP000282184"/>
    </source>
</evidence>
<dbReference type="PROSITE" id="PS50109">
    <property type="entry name" value="HIS_KIN"/>
    <property type="match status" value="1"/>
</dbReference>
<dbReference type="InterPro" id="IPR003594">
    <property type="entry name" value="HATPase_dom"/>
</dbReference>
<comment type="caution">
    <text evidence="14">The sequence shown here is derived from an EMBL/GenBank/DDBJ whole genome shotgun (WGS) entry which is preliminary data.</text>
</comment>
<dbReference type="Gene3D" id="1.10.287.130">
    <property type="match status" value="1"/>
</dbReference>
<evidence type="ECO:0000259" key="12">
    <source>
        <dbReference type="PROSITE" id="PS50109"/>
    </source>
</evidence>
<evidence type="ECO:0000256" key="2">
    <source>
        <dbReference type="ARBA" id="ARBA00004370"/>
    </source>
</evidence>
<evidence type="ECO:0000256" key="6">
    <source>
        <dbReference type="ARBA" id="ARBA00022692"/>
    </source>
</evidence>
<dbReference type="InterPro" id="IPR004358">
    <property type="entry name" value="Sig_transdc_His_kin-like_C"/>
</dbReference>
<dbReference type="CDD" id="cd00082">
    <property type="entry name" value="HisKA"/>
    <property type="match status" value="1"/>
</dbReference>
<keyword evidence="7 14" id="KW-0418">Kinase</keyword>
<dbReference type="Pfam" id="PF00512">
    <property type="entry name" value="HisKA"/>
    <property type="match status" value="1"/>
</dbReference>
<keyword evidence="15" id="KW-1185">Reference proteome</keyword>
<dbReference type="GO" id="GO:0005886">
    <property type="term" value="C:plasma membrane"/>
    <property type="evidence" value="ECO:0007669"/>
    <property type="project" value="TreeGrafter"/>
</dbReference>
<gene>
    <name evidence="14" type="ORF">EJV47_15240</name>
</gene>
<feature type="domain" description="HAMP" evidence="13">
    <location>
        <begin position="204"/>
        <end position="257"/>
    </location>
</feature>
<dbReference type="SMART" id="SM00304">
    <property type="entry name" value="HAMP"/>
    <property type="match status" value="1"/>
</dbReference>
<dbReference type="Pfam" id="PF00672">
    <property type="entry name" value="HAMP"/>
    <property type="match status" value="1"/>
</dbReference>
<proteinExistence type="predicted"/>
<evidence type="ECO:0000256" key="11">
    <source>
        <dbReference type="SAM" id="Phobius"/>
    </source>
</evidence>
<keyword evidence="8 11" id="KW-1133">Transmembrane helix</keyword>
<evidence type="ECO:0000313" key="14">
    <source>
        <dbReference type="EMBL" id="RTQ48945.1"/>
    </source>
</evidence>
<dbReference type="PANTHER" id="PTHR45436">
    <property type="entry name" value="SENSOR HISTIDINE KINASE YKOH"/>
    <property type="match status" value="1"/>
</dbReference>
<dbReference type="SUPFAM" id="SSF158472">
    <property type="entry name" value="HAMP domain-like"/>
    <property type="match status" value="1"/>
</dbReference>
<sequence length="483" mass="53785">MRGRGHLNIKLTISPLHHFTAMSIRLRLALQFAAIVAVTLLLFSALIYVFTYYSRGEFFADSLRNRARVVAHVYFDGQHPLTDQQHREAYSRYLRQLYRSLPDEEVRIYAPDGRVLFREGQTTQRALPPGWLNTIAAPLKVREADQRYTIGIHYSVPGQGRFLVVAWSVDVDTQRQLRTLRGILGLGLLVSMVLTGIGGWVFAGQALQPMRRAVQEMGSITAYDMHRRLSGADGQDEVSQLASTFNSLLDRLETAFVGQRTFVRDASHELRTPLTVIIGELEVALLQERNVEGYQQVLRSTLDAARLLKDLTNGLLQIARASDDPSQVPLKPLHLDELLLQAHEEVQRRHPTCRIDLHFQLPAEAPDPLVRGNEALLLSAILNVLENACKFSSGTEQPVVATLAALDGRISLEVRDQGVGMSEADRQQVFVPFFRADNARGVPGHGIGLPLTHKIMELHGGSIQVQSALGQGTTVTLELPKLQ</sequence>
<organism evidence="14 15">
    <name type="scientific">Hymenobacter gummosus</name>
    <dbReference type="NCBI Taxonomy" id="1776032"/>
    <lineage>
        <taxon>Bacteria</taxon>
        <taxon>Pseudomonadati</taxon>
        <taxon>Bacteroidota</taxon>
        <taxon>Cytophagia</taxon>
        <taxon>Cytophagales</taxon>
        <taxon>Hymenobacteraceae</taxon>
        <taxon>Hymenobacter</taxon>
    </lineage>
</organism>
<feature type="transmembrane region" description="Helical" evidence="11">
    <location>
        <begin position="28"/>
        <end position="50"/>
    </location>
</feature>
<feature type="domain" description="Histidine kinase" evidence="12">
    <location>
        <begin position="265"/>
        <end position="483"/>
    </location>
</feature>
<evidence type="ECO:0000256" key="3">
    <source>
        <dbReference type="ARBA" id="ARBA00012438"/>
    </source>
</evidence>
<evidence type="ECO:0000256" key="4">
    <source>
        <dbReference type="ARBA" id="ARBA00022553"/>
    </source>
</evidence>
<dbReference type="InterPro" id="IPR050428">
    <property type="entry name" value="TCS_sensor_his_kinase"/>
</dbReference>
<evidence type="ECO:0000256" key="10">
    <source>
        <dbReference type="ARBA" id="ARBA00023136"/>
    </source>
</evidence>
<dbReference type="AlphaFoldDB" id="A0A3S0JDF8"/>
<dbReference type="Gene3D" id="6.10.340.10">
    <property type="match status" value="1"/>
</dbReference>
<evidence type="ECO:0000256" key="9">
    <source>
        <dbReference type="ARBA" id="ARBA00023012"/>
    </source>
</evidence>
<dbReference type="InterPro" id="IPR003660">
    <property type="entry name" value="HAMP_dom"/>
</dbReference>
<accession>A0A3S0JDF8</accession>
<name>A0A3S0JDF8_9BACT</name>
<dbReference type="PANTHER" id="PTHR45436:SF5">
    <property type="entry name" value="SENSOR HISTIDINE KINASE TRCS"/>
    <property type="match status" value="1"/>
</dbReference>
<keyword evidence="6 11" id="KW-0812">Transmembrane</keyword>
<dbReference type="Gene3D" id="3.30.565.10">
    <property type="entry name" value="Histidine kinase-like ATPase, C-terminal domain"/>
    <property type="match status" value="1"/>
</dbReference>
<feature type="transmembrane region" description="Helical" evidence="11">
    <location>
        <begin position="183"/>
        <end position="203"/>
    </location>
</feature>
<dbReference type="InterPro" id="IPR036097">
    <property type="entry name" value="HisK_dim/P_sf"/>
</dbReference>
<dbReference type="PROSITE" id="PS50885">
    <property type="entry name" value="HAMP"/>
    <property type="match status" value="1"/>
</dbReference>
<reference evidence="14 15" key="1">
    <citation type="submission" date="2018-12" db="EMBL/GenBank/DDBJ databases">
        <title>Hymenobacter gummosus sp. nov., isolated from a spring.</title>
        <authorList>
            <person name="Nie L."/>
        </authorList>
    </citation>
    <scope>NUCLEOTIDE SEQUENCE [LARGE SCALE GENOMIC DNA]</scope>
    <source>
        <strain evidence="14 15">KCTC 52166</strain>
    </source>
</reference>
<comment type="subcellular location">
    <subcellularLocation>
        <location evidence="2">Membrane</location>
    </subcellularLocation>
</comment>
<dbReference type="Proteomes" id="UP000282184">
    <property type="component" value="Unassembled WGS sequence"/>
</dbReference>